<evidence type="ECO:0000313" key="1">
    <source>
        <dbReference type="EMBL" id="CAH0539586.1"/>
    </source>
</evidence>
<dbReference type="PANTHER" id="PTHR38605:SF1">
    <property type="entry name" value="ATPASE"/>
    <property type="match status" value="1"/>
</dbReference>
<gene>
    <name evidence="1" type="primary">ycjX</name>
    <name evidence="1" type="ORF">VMF7928_02261</name>
</gene>
<keyword evidence="2" id="KW-1185">Reference proteome</keyword>
<dbReference type="EMBL" id="CAKLDM010000002">
    <property type="protein sequence ID" value="CAH0539586.1"/>
    <property type="molecule type" value="Genomic_DNA"/>
</dbReference>
<comment type="caution">
    <text evidence="1">The sequence shown here is derived from an EMBL/GenBank/DDBJ whole genome shotgun (WGS) entry which is preliminary data.</text>
</comment>
<proteinExistence type="predicted"/>
<dbReference type="RefSeq" id="WP_237361563.1">
    <property type="nucleotide sequence ID" value="NZ_CAKLDM010000002.1"/>
</dbReference>
<dbReference type="InterPro" id="IPR007413">
    <property type="entry name" value="YcjX-like"/>
</dbReference>
<name>A0ABM9A422_9VIBR</name>
<dbReference type="Proteomes" id="UP000838748">
    <property type="component" value="Unassembled WGS sequence"/>
</dbReference>
<dbReference type="PIRSF" id="PIRSF019381">
    <property type="entry name" value="YcjX"/>
    <property type="match status" value="1"/>
</dbReference>
<organism evidence="1 2">
    <name type="scientific">Vibrio marisflavi CECT 7928</name>
    <dbReference type="NCBI Taxonomy" id="634439"/>
    <lineage>
        <taxon>Bacteria</taxon>
        <taxon>Pseudomonadati</taxon>
        <taxon>Pseudomonadota</taxon>
        <taxon>Gammaproteobacteria</taxon>
        <taxon>Vibrionales</taxon>
        <taxon>Vibrionaceae</taxon>
        <taxon>Vibrio</taxon>
    </lineage>
</organism>
<evidence type="ECO:0000313" key="2">
    <source>
        <dbReference type="Proteomes" id="UP000838748"/>
    </source>
</evidence>
<dbReference type="PANTHER" id="PTHR38605">
    <property type="entry name" value="ATPASE-RELATED"/>
    <property type="match status" value="1"/>
</dbReference>
<sequence>MRKIKQELNDFISRGLDSNVRIAVTGLSRAGKTAFITSLVNQLLHASTHDNLPLFLASRDGRLIGAKRVPQTNMLVPRFGYDEAMESLNSEPPQWPEPTRDVSEVRLSLKYKPTKRYKKLISHSSVMDIDIIDYPGEWLLDLPMLNMSFKEWSQEQYKSLKGKRLELAQDWLKSLESLDLTAELNENHLKNVSALYTTYLHQCKEAGLHYVQPGRFVLPGELEGAPVLQFFPCEFPADGKVQSNSNLAMLAKRYEEYQQKVVKVFYKHHFATFDRQIVLVDCLQPLNAGYEAFHDMRSALEQVMKSFKYGHSNVLKRLFSPKIDKVLFAVTKADHVTPEQHNNLVSLLRQLVHPAWQTTSYDNIDMSCISLASIKATQSGFIEANGEACPAIQGINIEGSPLTVFPGEVPQKLPNESYWKQQGFEFTSFRPAAHDPDSPVEHIRIDKALEYLIGDKLK</sequence>
<accession>A0ABM9A422</accession>
<evidence type="ECO:0008006" key="3">
    <source>
        <dbReference type="Google" id="ProtNLM"/>
    </source>
</evidence>
<reference evidence="1" key="1">
    <citation type="submission" date="2021-11" db="EMBL/GenBank/DDBJ databases">
        <authorList>
            <person name="Rodrigo-Torres L."/>
            <person name="Arahal R. D."/>
            <person name="Lucena T."/>
        </authorList>
    </citation>
    <scope>NUCLEOTIDE SEQUENCE</scope>
    <source>
        <strain evidence="1">CECT 7928</strain>
    </source>
</reference>
<protein>
    <recommendedName>
        <fullName evidence="3">YcjX family protein</fullName>
    </recommendedName>
</protein>
<dbReference type="Pfam" id="PF04317">
    <property type="entry name" value="DUF463"/>
    <property type="match status" value="1"/>
</dbReference>